<dbReference type="AlphaFoldDB" id="C1GY05"/>
<gene>
    <name evidence="2" type="ORF">PAAG_03288</name>
</gene>
<evidence type="ECO:0000313" key="2">
    <source>
        <dbReference type="EMBL" id="EEH41725.2"/>
    </source>
</evidence>
<name>C1GY05_PARBA</name>
<evidence type="ECO:0000313" key="3">
    <source>
        <dbReference type="Proteomes" id="UP000002059"/>
    </source>
</evidence>
<feature type="compositionally biased region" description="Acidic residues" evidence="1">
    <location>
        <begin position="1"/>
        <end position="15"/>
    </location>
</feature>
<keyword evidence="3" id="KW-1185">Reference proteome</keyword>
<dbReference type="Proteomes" id="UP000002059">
    <property type="component" value="Partially assembled WGS sequence"/>
</dbReference>
<organism evidence="2 3">
    <name type="scientific">Paracoccidioides lutzii (strain ATCC MYA-826 / Pb01)</name>
    <name type="common">Paracoccidioides brasiliensis</name>
    <dbReference type="NCBI Taxonomy" id="502779"/>
    <lineage>
        <taxon>Eukaryota</taxon>
        <taxon>Fungi</taxon>
        <taxon>Dikarya</taxon>
        <taxon>Ascomycota</taxon>
        <taxon>Pezizomycotina</taxon>
        <taxon>Eurotiomycetes</taxon>
        <taxon>Eurotiomycetidae</taxon>
        <taxon>Onygenales</taxon>
        <taxon>Ajellomycetaceae</taxon>
        <taxon>Paracoccidioides</taxon>
    </lineage>
</organism>
<feature type="region of interest" description="Disordered" evidence="1">
    <location>
        <begin position="1"/>
        <end position="20"/>
    </location>
</feature>
<dbReference type="VEuPathDB" id="FungiDB:PAAG_03288"/>
<evidence type="ECO:0000256" key="1">
    <source>
        <dbReference type="SAM" id="MobiDB-lite"/>
    </source>
</evidence>
<sequence length="162" mass="18564">MNNDDDDDDDDDDDECPTRLQRSWRYEQEGRIPNIRLLEVTCIVFRGRKCTGYALKSIEFINCEKRLSVTSFQFSGATIISTNSQSPTRNPVVCGMTIDAFKQKIIRHPTPIRIQRGIECLAGGNVNALHLVLRSDRLSECDKSEVWTPVLRIMHVDAWHRA</sequence>
<accession>C1GY05</accession>
<dbReference type="HOGENOM" id="CLU_1635921_0_0_1"/>
<protein>
    <submittedName>
        <fullName evidence="2">Uncharacterized protein</fullName>
    </submittedName>
</protein>
<dbReference type="EMBL" id="KN293999">
    <property type="protein sequence ID" value="EEH41725.2"/>
    <property type="molecule type" value="Genomic_DNA"/>
</dbReference>
<dbReference type="RefSeq" id="XP_015702116.1">
    <property type="nucleotide sequence ID" value="XM_015844910.1"/>
</dbReference>
<proteinExistence type="predicted"/>
<dbReference type="GeneID" id="9097914"/>
<reference evidence="2 3" key="1">
    <citation type="journal article" date="2011" name="PLoS Genet.">
        <title>Comparative genomic analysis of human fungal pathogens causing paracoccidioidomycosis.</title>
        <authorList>
            <person name="Desjardins C.A."/>
            <person name="Champion M.D."/>
            <person name="Holder J.W."/>
            <person name="Muszewska A."/>
            <person name="Goldberg J."/>
            <person name="Bailao A.M."/>
            <person name="Brigido M.M."/>
            <person name="Ferreira M.E."/>
            <person name="Garcia A.M."/>
            <person name="Grynberg M."/>
            <person name="Gujja S."/>
            <person name="Heiman D.I."/>
            <person name="Henn M.R."/>
            <person name="Kodira C.D."/>
            <person name="Leon-Narvaez H."/>
            <person name="Longo L.V."/>
            <person name="Ma L.J."/>
            <person name="Malavazi I."/>
            <person name="Matsuo A.L."/>
            <person name="Morais F.V."/>
            <person name="Pereira M."/>
            <person name="Rodriguez-Brito S."/>
            <person name="Sakthikumar S."/>
            <person name="Salem-Izacc S.M."/>
            <person name="Sykes S.M."/>
            <person name="Teixeira M.M."/>
            <person name="Vallejo M.C."/>
            <person name="Walter M.E."/>
            <person name="Yandava C."/>
            <person name="Young S."/>
            <person name="Zeng Q."/>
            <person name="Zucker J."/>
            <person name="Felipe M.S."/>
            <person name="Goldman G.H."/>
            <person name="Haas B.J."/>
            <person name="McEwen J.G."/>
            <person name="Nino-Vega G."/>
            <person name="Puccia R."/>
            <person name="San-Blas G."/>
            <person name="Soares C.M."/>
            <person name="Birren B.W."/>
            <person name="Cuomo C.A."/>
        </authorList>
    </citation>
    <scope>NUCLEOTIDE SEQUENCE [LARGE SCALE GENOMIC DNA]</scope>
    <source>
        <strain evidence="3">ATCC MYA-826 / Pb01</strain>
    </source>
</reference>
<dbReference type="KEGG" id="pbl:PAAG_03288"/>